<keyword evidence="1" id="KW-1133">Transmembrane helix</keyword>
<dbReference type="Pfam" id="PF14111">
    <property type="entry name" value="DUF4283"/>
    <property type="match status" value="1"/>
</dbReference>
<dbReference type="Proteomes" id="UP000245207">
    <property type="component" value="Unassembled WGS sequence"/>
</dbReference>
<dbReference type="STRING" id="35608.A0A2U1NQS5"/>
<feature type="domain" description="Reverse transcriptase zinc-binding" evidence="2">
    <location>
        <begin position="1025"/>
        <end position="1083"/>
    </location>
</feature>
<organism evidence="4 5">
    <name type="scientific">Artemisia annua</name>
    <name type="common">Sweet wormwood</name>
    <dbReference type="NCBI Taxonomy" id="35608"/>
    <lineage>
        <taxon>Eukaryota</taxon>
        <taxon>Viridiplantae</taxon>
        <taxon>Streptophyta</taxon>
        <taxon>Embryophyta</taxon>
        <taxon>Tracheophyta</taxon>
        <taxon>Spermatophyta</taxon>
        <taxon>Magnoliopsida</taxon>
        <taxon>eudicotyledons</taxon>
        <taxon>Gunneridae</taxon>
        <taxon>Pentapetalae</taxon>
        <taxon>asterids</taxon>
        <taxon>campanulids</taxon>
        <taxon>Asterales</taxon>
        <taxon>Asteraceae</taxon>
        <taxon>Asteroideae</taxon>
        <taxon>Anthemideae</taxon>
        <taxon>Artemisiinae</taxon>
        <taxon>Artemisia</taxon>
    </lineage>
</organism>
<dbReference type="InterPro" id="IPR036691">
    <property type="entry name" value="Endo/exonu/phosph_ase_sf"/>
</dbReference>
<feature type="transmembrane region" description="Helical" evidence="1">
    <location>
        <begin position="1160"/>
        <end position="1185"/>
    </location>
</feature>
<evidence type="ECO:0000259" key="3">
    <source>
        <dbReference type="Pfam" id="PF14111"/>
    </source>
</evidence>
<keyword evidence="1" id="KW-0472">Membrane</keyword>
<evidence type="ECO:0008006" key="6">
    <source>
        <dbReference type="Google" id="ProtNLM"/>
    </source>
</evidence>
<evidence type="ECO:0000313" key="5">
    <source>
        <dbReference type="Proteomes" id="UP000245207"/>
    </source>
</evidence>
<name>A0A2U1NQS5_ARTAN</name>
<sequence>MEANDEDLEVKEEVIEAEVDSASHSLKKVVVESETGVVNQGKKVVIGQGNNVSNGSDIGMSSVAGVQGSSLKQGALNKGNGIVNDMVKNIENIVSKPSNVSTEMPVPFHNNPILNPGLNNVGSTSNVGKAVLNDGNLASKSGENSGSKWPSLIEVVGKENGSNGGNVNGKDTEMVDSVNGNYWGLGNKLSEFPLRVNEFGRKVVDMDPVIEVGSKNWCMTLVGYFMGVNMSYREISGHLRRMWRPYHVDEILVNECGLHFIKFKSDEGLNYVLENGPWLVDGKPFFVQKWEAGLCMVKPEPSKVPIWVKIYNVPLEAWNTEGISSIASSVGNPIIMDRITASMCLRAYGRASFARVLVEVDASRELAESIEICYNKLGKSMNLRVGYDWKPPLCTHCKVFGHDYKAFKVRVWTEEELAKEVVEKTPKVSSVTEKNKEKEVWHEARKVDKNGASTSRPVGVQNYGYRGGFNFRGSGGLNGRGGMSQRPNTGVNFREAPVKGGVEKKIEEDVMRNKSNVSENEKKKNNVAISGNGKDKKVEQEVIKTSNKFDALANDKIEVGSQEWEYMKKKIDMACMLDMKISDDDKSRWTDDLISFWEESQAAKEKATKIGELKGRIAKLQKDIVYGNRNVAMIAKEEAEKKSVELMKGNDLTQNQAFMQVYDDIYRDELSKIMQWVKQRQVAEVDLFCLTGQELTDAIKENWTEEMIQHYESIMGHKVDKMMQDQFYEDVMDGIKDEVAAETHGTAKFMTKDEISKVVDGVDTQMLETQLRKKFVNKVCDEVFGNWVWVSNSVDSKKGFRIAVGWDPTVFSSQLLSQTSQTMHFLVRRLCDNKLIYVSFVYGETNVKDRKLLWKNLRDHYSLAGSCPWVLLGDFNVVSDIFPFPLVIFWFITPERYPRDESIQTLFVRIKAHLLEYKQISSVRVFDEAKFVLLRRILKKEAFLNVFGAKSEENDKVKNPCWNLHLTVSGRSRGRLNWTAIRTSDWPINWEDRFIEVTNVPVRKLLHDVEDKTVWIDKNGNEKKFSVKEVWKSVKEDCPKVIWYKHVWYSQCIPRHAFILWVAIKGRLNTLDRISKWMNIQSMERNLRCFMKEFRDEDCLFKNVAETLKMKLLGLNIKSTSNTVEAARVWDIQLNIKSTSNAYYRRMVEVLFEEVCGLTIFMMGLDFGSAMKCMIVMILFCLLMLSSYGDVRRCIGIYHNVLIVASFDLPSPWAETEPLAQVILGLFTQYYETEMVTRSALHYHTVMHTATTKTEEVKKTRHISRLFHLHAISITG</sequence>
<dbReference type="PANTHER" id="PTHR31286">
    <property type="entry name" value="GLYCINE-RICH CELL WALL STRUCTURAL PROTEIN 1.8-LIKE"/>
    <property type="match status" value="1"/>
</dbReference>
<proteinExistence type="predicted"/>
<dbReference type="AlphaFoldDB" id="A0A2U1NQS5"/>
<gene>
    <name evidence="4" type="ORF">CTI12_AA238320</name>
</gene>
<keyword evidence="5" id="KW-1185">Reference proteome</keyword>
<keyword evidence="1" id="KW-0812">Transmembrane</keyword>
<feature type="domain" description="DUF4283" evidence="3">
    <location>
        <begin position="215"/>
        <end position="293"/>
    </location>
</feature>
<dbReference type="InterPro" id="IPR025558">
    <property type="entry name" value="DUF4283"/>
</dbReference>
<accession>A0A2U1NQS5</accession>
<evidence type="ECO:0000259" key="2">
    <source>
        <dbReference type="Pfam" id="PF13966"/>
    </source>
</evidence>
<evidence type="ECO:0000313" key="4">
    <source>
        <dbReference type="EMBL" id="PWA75859.1"/>
    </source>
</evidence>
<comment type="caution">
    <text evidence="4">The sequence shown here is derived from an EMBL/GenBank/DDBJ whole genome shotgun (WGS) entry which is preliminary data.</text>
</comment>
<evidence type="ECO:0000256" key="1">
    <source>
        <dbReference type="SAM" id="Phobius"/>
    </source>
</evidence>
<dbReference type="InterPro" id="IPR040256">
    <property type="entry name" value="At4g02000-like"/>
</dbReference>
<dbReference type="PANTHER" id="PTHR31286:SF180">
    <property type="entry name" value="OS10G0362600 PROTEIN"/>
    <property type="match status" value="1"/>
</dbReference>
<dbReference type="SUPFAM" id="SSF56219">
    <property type="entry name" value="DNase I-like"/>
    <property type="match status" value="1"/>
</dbReference>
<dbReference type="Gene3D" id="3.60.10.10">
    <property type="entry name" value="Endonuclease/exonuclease/phosphatase"/>
    <property type="match status" value="1"/>
</dbReference>
<protein>
    <recommendedName>
        <fullName evidence="6">RNA-directed DNA polymerase, eukaryota, Reverse transcriptase zinc-binding domain protein</fullName>
    </recommendedName>
</protein>
<dbReference type="InterPro" id="IPR026960">
    <property type="entry name" value="RVT-Znf"/>
</dbReference>
<dbReference type="EMBL" id="PKPP01002343">
    <property type="protein sequence ID" value="PWA75859.1"/>
    <property type="molecule type" value="Genomic_DNA"/>
</dbReference>
<dbReference type="OrthoDB" id="1746909at2759"/>
<reference evidence="4 5" key="1">
    <citation type="journal article" date="2018" name="Mol. Plant">
        <title>The genome of Artemisia annua provides insight into the evolution of Asteraceae family and artemisinin biosynthesis.</title>
        <authorList>
            <person name="Shen Q."/>
            <person name="Zhang L."/>
            <person name="Liao Z."/>
            <person name="Wang S."/>
            <person name="Yan T."/>
            <person name="Shi P."/>
            <person name="Liu M."/>
            <person name="Fu X."/>
            <person name="Pan Q."/>
            <person name="Wang Y."/>
            <person name="Lv Z."/>
            <person name="Lu X."/>
            <person name="Zhang F."/>
            <person name="Jiang W."/>
            <person name="Ma Y."/>
            <person name="Chen M."/>
            <person name="Hao X."/>
            <person name="Li L."/>
            <person name="Tang Y."/>
            <person name="Lv G."/>
            <person name="Zhou Y."/>
            <person name="Sun X."/>
            <person name="Brodelius P.E."/>
            <person name="Rose J.K.C."/>
            <person name="Tang K."/>
        </authorList>
    </citation>
    <scope>NUCLEOTIDE SEQUENCE [LARGE SCALE GENOMIC DNA]</scope>
    <source>
        <strain evidence="5">cv. Huhao1</strain>
        <tissue evidence="4">Leaf</tissue>
    </source>
</reference>
<dbReference type="Pfam" id="PF13966">
    <property type="entry name" value="zf-RVT"/>
    <property type="match status" value="1"/>
</dbReference>